<organism evidence="1 2">
    <name type="scientific">Trapa natans</name>
    <name type="common">Water chestnut</name>
    <dbReference type="NCBI Taxonomy" id="22666"/>
    <lineage>
        <taxon>Eukaryota</taxon>
        <taxon>Viridiplantae</taxon>
        <taxon>Streptophyta</taxon>
        <taxon>Embryophyta</taxon>
        <taxon>Tracheophyta</taxon>
        <taxon>Spermatophyta</taxon>
        <taxon>Magnoliopsida</taxon>
        <taxon>eudicotyledons</taxon>
        <taxon>Gunneridae</taxon>
        <taxon>Pentapetalae</taxon>
        <taxon>rosids</taxon>
        <taxon>malvids</taxon>
        <taxon>Myrtales</taxon>
        <taxon>Lythraceae</taxon>
        <taxon>Trapa</taxon>
    </lineage>
</organism>
<dbReference type="Gene3D" id="3.10.20.30">
    <property type="match status" value="1"/>
</dbReference>
<name>A0AAN7LQ99_TRANT</name>
<sequence>MGLVRVYTKPQGQQPDFTDPVVLSSVAAWWRISAITFTEIWLRTPSLCSYGALVQDTTQHCCLSHLLQDEDVVRS</sequence>
<evidence type="ECO:0000313" key="2">
    <source>
        <dbReference type="Proteomes" id="UP001346149"/>
    </source>
</evidence>
<protein>
    <submittedName>
        <fullName evidence="1">Uncharacterized protein</fullName>
    </submittedName>
</protein>
<proteinExistence type="predicted"/>
<comment type="caution">
    <text evidence="1">The sequence shown here is derived from an EMBL/GenBank/DDBJ whole genome shotgun (WGS) entry which is preliminary data.</text>
</comment>
<accession>A0AAN7LQ99</accession>
<dbReference type="AlphaFoldDB" id="A0AAN7LQ99"/>
<reference evidence="1 2" key="1">
    <citation type="journal article" date="2023" name="Hortic Res">
        <title>Pangenome of water caltrop reveals structural variations and asymmetric subgenome divergence after allopolyploidization.</title>
        <authorList>
            <person name="Zhang X."/>
            <person name="Chen Y."/>
            <person name="Wang L."/>
            <person name="Yuan Y."/>
            <person name="Fang M."/>
            <person name="Shi L."/>
            <person name="Lu R."/>
            <person name="Comes H.P."/>
            <person name="Ma Y."/>
            <person name="Chen Y."/>
            <person name="Huang G."/>
            <person name="Zhou Y."/>
            <person name="Zheng Z."/>
            <person name="Qiu Y."/>
        </authorList>
    </citation>
    <scope>NUCLEOTIDE SEQUENCE [LARGE SCALE GENOMIC DNA]</scope>
    <source>
        <tissue evidence="1">Mature leaves and different stages of flower and fruit</tissue>
    </source>
</reference>
<evidence type="ECO:0000313" key="1">
    <source>
        <dbReference type="EMBL" id="KAK4790230.1"/>
    </source>
</evidence>
<dbReference type="EMBL" id="JAXQNO010000010">
    <property type="protein sequence ID" value="KAK4790230.1"/>
    <property type="molecule type" value="Genomic_DNA"/>
</dbReference>
<keyword evidence="2" id="KW-1185">Reference proteome</keyword>
<gene>
    <name evidence="1" type="ORF">SAY86_017534</name>
</gene>
<dbReference type="Proteomes" id="UP001346149">
    <property type="component" value="Unassembled WGS sequence"/>
</dbReference>
<dbReference type="InterPro" id="IPR012675">
    <property type="entry name" value="Beta-grasp_dom_sf"/>
</dbReference>